<gene>
    <name evidence="4" type="ORF">AAFF_G00303450</name>
</gene>
<accession>A0AAD7R830</accession>
<dbReference type="AlphaFoldDB" id="A0AAD7R830"/>
<dbReference type="Pfam" id="PF07978">
    <property type="entry name" value="NIPSNAP"/>
    <property type="match status" value="1"/>
</dbReference>
<protein>
    <recommendedName>
        <fullName evidence="3">NIPSNAP domain-containing protein</fullName>
    </recommendedName>
</protein>
<dbReference type="InterPro" id="IPR051557">
    <property type="entry name" value="NipSnap_domain"/>
</dbReference>
<evidence type="ECO:0000256" key="1">
    <source>
        <dbReference type="ARBA" id="ARBA00005291"/>
    </source>
</evidence>
<dbReference type="Proteomes" id="UP001221898">
    <property type="component" value="Unassembled WGS sequence"/>
</dbReference>
<sequence length="153" mass="17371">MRCALRSPRGPSSQQQQQQQQHATFYEFRTYCVRPEQNAAFLALTNAQIHLRTAHSELLGYWSVEYGALNQVFHIWKYDEKGRPVYPVNFIISACRARAVSSRRRNATSSPLQCVPHPASRLCRSARCASRGGEMRGPGAGKRTKNHNMAHSR</sequence>
<organism evidence="4 5">
    <name type="scientific">Aldrovandia affinis</name>
    <dbReference type="NCBI Taxonomy" id="143900"/>
    <lineage>
        <taxon>Eukaryota</taxon>
        <taxon>Metazoa</taxon>
        <taxon>Chordata</taxon>
        <taxon>Craniata</taxon>
        <taxon>Vertebrata</taxon>
        <taxon>Euteleostomi</taxon>
        <taxon>Actinopterygii</taxon>
        <taxon>Neopterygii</taxon>
        <taxon>Teleostei</taxon>
        <taxon>Notacanthiformes</taxon>
        <taxon>Halosauridae</taxon>
        <taxon>Aldrovandia</taxon>
    </lineage>
</organism>
<evidence type="ECO:0000256" key="2">
    <source>
        <dbReference type="SAM" id="MobiDB-lite"/>
    </source>
</evidence>
<dbReference type="PANTHER" id="PTHR21017:SF19">
    <property type="entry name" value="PROTEIN NIPSNAP HOMOLOG 3B"/>
    <property type="match status" value="1"/>
</dbReference>
<comment type="caution">
    <text evidence="4">The sequence shown here is derived from an EMBL/GenBank/DDBJ whole genome shotgun (WGS) entry which is preliminary data.</text>
</comment>
<feature type="compositionally biased region" description="Basic residues" evidence="2">
    <location>
        <begin position="142"/>
        <end position="153"/>
    </location>
</feature>
<name>A0AAD7R830_9TELE</name>
<dbReference type="Gene3D" id="3.30.70.100">
    <property type="match status" value="1"/>
</dbReference>
<evidence type="ECO:0000313" key="5">
    <source>
        <dbReference type="Proteomes" id="UP001221898"/>
    </source>
</evidence>
<evidence type="ECO:0000259" key="3">
    <source>
        <dbReference type="Pfam" id="PF07978"/>
    </source>
</evidence>
<dbReference type="InterPro" id="IPR011008">
    <property type="entry name" value="Dimeric_a/b-barrel"/>
</dbReference>
<dbReference type="InterPro" id="IPR012577">
    <property type="entry name" value="NIPSNAP"/>
</dbReference>
<keyword evidence="5" id="KW-1185">Reference proteome</keyword>
<comment type="similarity">
    <text evidence="1">Belongs to the NipSnap family.</text>
</comment>
<feature type="region of interest" description="Disordered" evidence="2">
    <location>
        <begin position="130"/>
        <end position="153"/>
    </location>
</feature>
<dbReference type="GO" id="GO:0005739">
    <property type="term" value="C:mitochondrion"/>
    <property type="evidence" value="ECO:0007669"/>
    <property type="project" value="TreeGrafter"/>
</dbReference>
<feature type="domain" description="NIPSNAP" evidence="3">
    <location>
        <begin position="26"/>
        <end position="80"/>
    </location>
</feature>
<proteinExistence type="inferred from homology"/>
<dbReference type="PANTHER" id="PTHR21017">
    <property type="entry name" value="NIPSNAP-RELATED"/>
    <property type="match status" value="1"/>
</dbReference>
<dbReference type="EMBL" id="JAINUG010000438">
    <property type="protein sequence ID" value="KAJ8371669.1"/>
    <property type="molecule type" value="Genomic_DNA"/>
</dbReference>
<evidence type="ECO:0000313" key="4">
    <source>
        <dbReference type="EMBL" id="KAJ8371669.1"/>
    </source>
</evidence>
<dbReference type="GO" id="GO:0000423">
    <property type="term" value="P:mitophagy"/>
    <property type="evidence" value="ECO:0007669"/>
    <property type="project" value="UniProtKB-ARBA"/>
</dbReference>
<reference evidence="4" key="1">
    <citation type="journal article" date="2023" name="Science">
        <title>Genome structures resolve the early diversification of teleost fishes.</title>
        <authorList>
            <person name="Parey E."/>
            <person name="Louis A."/>
            <person name="Montfort J."/>
            <person name="Bouchez O."/>
            <person name="Roques C."/>
            <person name="Iampietro C."/>
            <person name="Lluch J."/>
            <person name="Castinel A."/>
            <person name="Donnadieu C."/>
            <person name="Desvignes T."/>
            <person name="Floi Bucao C."/>
            <person name="Jouanno E."/>
            <person name="Wen M."/>
            <person name="Mejri S."/>
            <person name="Dirks R."/>
            <person name="Jansen H."/>
            <person name="Henkel C."/>
            <person name="Chen W.J."/>
            <person name="Zahm M."/>
            <person name="Cabau C."/>
            <person name="Klopp C."/>
            <person name="Thompson A.W."/>
            <person name="Robinson-Rechavi M."/>
            <person name="Braasch I."/>
            <person name="Lecointre G."/>
            <person name="Bobe J."/>
            <person name="Postlethwait J.H."/>
            <person name="Berthelot C."/>
            <person name="Roest Crollius H."/>
            <person name="Guiguen Y."/>
        </authorList>
    </citation>
    <scope>NUCLEOTIDE SEQUENCE</scope>
    <source>
        <strain evidence="4">NC1722</strain>
    </source>
</reference>
<dbReference type="SUPFAM" id="SSF54909">
    <property type="entry name" value="Dimeric alpha+beta barrel"/>
    <property type="match status" value="1"/>
</dbReference>